<comment type="catalytic activity">
    <reaction evidence="1">
        <text>Endohydrolysis of (1-&gt;4)-beta-D-xylosidic linkages in xylans.</text>
        <dbReference type="EC" id="3.2.1.8"/>
    </reaction>
</comment>
<dbReference type="AlphaFoldDB" id="A0A1V6P6S0"/>
<organism evidence="12 13">
    <name type="scientific">Penicillium decumbens</name>
    <dbReference type="NCBI Taxonomy" id="69771"/>
    <lineage>
        <taxon>Eukaryota</taxon>
        <taxon>Fungi</taxon>
        <taxon>Dikarya</taxon>
        <taxon>Ascomycota</taxon>
        <taxon>Pezizomycotina</taxon>
        <taxon>Eurotiomycetes</taxon>
        <taxon>Eurotiomycetidae</taxon>
        <taxon>Eurotiales</taxon>
        <taxon>Aspergillaceae</taxon>
        <taxon>Penicillium</taxon>
    </lineage>
</organism>
<evidence type="ECO:0000256" key="4">
    <source>
        <dbReference type="ARBA" id="ARBA00012590"/>
    </source>
</evidence>
<keyword evidence="13" id="KW-1185">Reference proteome</keyword>
<comment type="caution">
    <text evidence="12">The sequence shown here is derived from an EMBL/GenBank/DDBJ whole genome shotgun (WGS) entry which is preliminary data.</text>
</comment>
<evidence type="ECO:0000256" key="1">
    <source>
        <dbReference type="ARBA" id="ARBA00000681"/>
    </source>
</evidence>
<evidence type="ECO:0000256" key="8">
    <source>
        <dbReference type="ARBA" id="ARBA00023295"/>
    </source>
</evidence>
<dbReference type="EMBL" id="MDYL01000020">
    <property type="protein sequence ID" value="OQD72664.1"/>
    <property type="molecule type" value="Genomic_DNA"/>
</dbReference>
<comment type="similarity">
    <text evidence="3">Belongs to the glycosyl hydrolase 10 (cellulase F) family.</text>
</comment>
<evidence type="ECO:0000256" key="7">
    <source>
        <dbReference type="ARBA" id="ARBA00023277"/>
    </source>
</evidence>
<protein>
    <recommendedName>
        <fullName evidence="4">endo-1,4-beta-xylanase</fullName>
        <ecNumber evidence="4">3.2.1.8</ecNumber>
    </recommendedName>
</protein>
<sequence length="109" mass="11652">MAAFTALGVQVAITELDIRMTLPSTDALFAQQSTDYFNTVAACVETNGCVGIAIWDWTDKYSWGPAFQPPINDPVCSDHLVFPGQGSACPWNANLAKKPAYAGILTALV</sequence>
<keyword evidence="9" id="KW-0624">Polysaccharide degradation</keyword>
<dbReference type="SUPFAM" id="SSF51445">
    <property type="entry name" value="(Trans)glycosidases"/>
    <property type="match status" value="1"/>
</dbReference>
<name>A0A1V6P6S0_PENDC</name>
<dbReference type="UniPathway" id="UPA00114"/>
<evidence type="ECO:0000256" key="9">
    <source>
        <dbReference type="ARBA" id="ARBA00023326"/>
    </source>
</evidence>
<dbReference type="GO" id="GO:0031176">
    <property type="term" value="F:endo-1,4-beta-xylanase activity"/>
    <property type="evidence" value="ECO:0007669"/>
    <property type="project" value="UniProtKB-EC"/>
</dbReference>
<feature type="active site" description="Nucleophile" evidence="10">
    <location>
        <position position="15"/>
    </location>
</feature>
<dbReference type="Gene3D" id="3.20.20.80">
    <property type="entry name" value="Glycosidases"/>
    <property type="match status" value="1"/>
</dbReference>
<dbReference type="OMA" id="ACPWNAN"/>
<evidence type="ECO:0000256" key="5">
    <source>
        <dbReference type="ARBA" id="ARBA00022651"/>
    </source>
</evidence>
<dbReference type="InterPro" id="IPR017853">
    <property type="entry name" value="GH"/>
</dbReference>
<dbReference type="PROSITE" id="PS00591">
    <property type="entry name" value="GH10_1"/>
    <property type="match status" value="1"/>
</dbReference>
<dbReference type="InterPro" id="IPR031158">
    <property type="entry name" value="GH10_AS"/>
</dbReference>
<dbReference type="Proteomes" id="UP000191522">
    <property type="component" value="Unassembled WGS sequence"/>
</dbReference>
<keyword evidence="6" id="KW-0378">Hydrolase</keyword>
<evidence type="ECO:0000313" key="13">
    <source>
        <dbReference type="Proteomes" id="UP000191522"/>
    </source>
</evidence>
<dbReference type="STRING" id="69771.A0A1V6P6S0"/>
<keyword evidence="8" id="KW-0326">Glycosidase</keyword>
<reference evidence="13" key="1">
    <citation type="journal article" date="2017" name="Nat. Microbiol.">
        <title>Global analysis of biosynthetic gene clusters reveals vast potential of secondary metabolite production in Penicillium species.</title>
        <authorList>
            <person name="Nielsen J.C."/>
            <person name="Grijseels S."/>
            <person name="Prigent S."/>
            <person name="Ji B."/>
            <person name="Dainat J."/>
            <person name="Nielsen K.F."/>
            <person name="Frisvad J.C."/>
            <person name="Workman M."/>
            <person name="Nielsen J."/>
        </authorList>
    </citation>
    <scope>NUCLEOTIDE SEQUENCE [LARGE SCALE GENOMIC DNA]</scope>
    <source>
        <strain evidence="13">IBT 11843</strain>
    </source>
</reference>
<keyword evidence="7" id="KW-0119">Carbohydrate metabolism</keyword>
<dbReference type="GO" id="GO:0045493">
    <property type="term" value="P:xylan catabolic process"/>
    <property type="evidence" value="ECO:0007669"/>
    <property type="project" value="UniProtKB-UniPathway"/>
</dbReference>
<evidence type="ECO:0000256" key="2">
    <source>
        <dbReference type="ARBA" id="ARBA00004851"/>
    </source>
</evidence>
<feature type="domain" description="GH10" evidence="11">
    <location>
        <begin position="1"/>
        <end position="107"/>
    </location>
</feature>
<dbReference type="InterPro" id="IPR001000">
    <property type="entry name" value="GH10_dom"/>
</dbReference>
<evidence type="ECO:0000313" key="12">
    <source>
        <dbReference type="EMBL" id="OQD72664.1"/>
    </source>
</evidence>
<dbReference type="PROSITE" id="PS51760">
    <property type="entry name" value="GH10_2"/>
    <property type="match status" value="1"/>
</dbReference>
<evidence type="ECO:0000256" key="6">
    <source>
        <dbReference type="ARBA" id="ARBA00022801"/>
    </source>
</evidence>
<evidence type="ECO:0000259" key="11">
    <source>
        <dbReference type="PROSITE" id="PS51760"/>
    </source>
</evidence>
<proteinExistence type="inferred from homology"/>
<dbReference type="Pfam" id="PF00331">
    <property type="entry name" value="Glyco_hydro_10"/>
    <property type="match status" value="1"/>
</dbReference>
<gene>
    <name evidence="12" type="ORF">PENDEC_c020G05276</name>
</gene>
<evidence type="ECO:0000256" key="3">
    <source>
        <dbReference type="ARBA" id="ARBA00007495"/>
    </source>
</evidence>
<accession>A0A1V6P6S0</accession>
<comment type="pathway">
    <text evidence="2">Glycan degradation; xylan degradation.</text>
</comment>
<dbReference type="EC" id="3.2.1.8" evidence="4"/>
<keyword evidence="5" id="KW-0858">Xylan degradation</keyword>
<evidence type="ECO:0000256" key="10">
    <source>
        <dbReference type="PROSITE-ProRule" id="PRU10061"/>
    </source>
</evidence>
<dbReference type="OrthoDB" id="3055998at2759"/>